<evidence type="ECO:0000256" key="1">
    <source>
        <dbReference type="SAM" id="MobiDB-lite"/>
    </source>
</evidence>
<protein>
    <submittedName>
        <fullName evidence="2">Uncharacterized protein</fullName>
    </submittedName>
</protein>
<gene>
    <name evidence="2" type="ORF">TNCV_3505971</name>
</gene>
<accession>A0A8X6RVS2</accession>
<organism evidence="2 3">
    <name type="scientific">Trichonephila clavipes</name>
    <name type="common">Golden silk orbweaver</name>
    <name type="synonym">Nephila clavipes</name>
    <dbReference type="NCBI Taxonomy" id="2585209"/>
    <lineage>
        <taxon>Eukaryota</taxon>
        <taxon>Metazoa</taxon>
        <taxon>Ecdysozoa</taxon>
        <taxon>Arthropoda</taxon>
        <taxon>Chelicerata</taxon>
        <taxon>Arachnida</taxon>
        <taxon>Araneae</taxon>
        <taxon>Araneomorphae</taxon>
        <taxon>Entelegynae</taxon>
        <taxon>Araneoidea</taxon>
        <taxon>Nephilidae</taxon>
        <taxon>Trichonephila</taxon>
    </lineage>
</organism>
<feature type="region of interest" description="Disordered" evidence="1">
    <location>
        <begin position="1"/>
        <end position="27"/>
    </location>
</feature>
<comment type="caution">
    <text evidence="2">The sequence shown here is derived from an EMBL/GenBank/DDBJ whole genome shotgun (WGS) entry which is preliminary data.</text>
</comment>
<keyword evidence="3" id="KW-1185">Reference proteome</keyword>
<dbReference type="Proteomes" id="UP000887159">
    <property type="component" value="Unassembled WGS sequence"/>
</dbReference>
<evidence type="ECO:0000313" key="2">
    <source>
        <dbReference type="EMBL" id="GFY02717.1"/>
    </source>
</evidence>
<sequence>MSGIPSLPPTHLGGQERRGNTSQSYEISQNDLSLVVVPYTSPSRTTIAWYTNPLPFPSTTPGGTKININFRPHEFLSHKLLSTIPRFHD</sequence>
<evidence type="ECO:0000313" key="3">
    <source>
        <dbReference type="Proteomes" id="UP000887159"/>
    </source>
</evidence>
<reference evidence="2" key="1">
    <citation type="submission" date="2020-08" db="EMBL/GenBank/DDBJ databases">
        <title>Multicomponent nature underlies the extraordinary mechanical properties of spider dragline silk.</title>
        <authorList>
            <person name="Kono N."/>
            <person name="Nakamura H."/>
            <person name="Mori M."/>
            <person name="Yoshida Y."/>
            <person name="Ohtoshi R."/>
            <person name="Malay A.D."/>
            <person name="Moran D.A.P."/>
            <person name="Tomita M."/>
            <person name="Numata K."/>
            <person name="Arakawa K."/>
        </authorList>
    </citation>
    <scope>NUCLEOTIDE SEQUENCE</scope>
</reference>
<name>A0A8X6RVS2_TRICX</name>
<proteinExistence type="predicted"/>
<dbReference type="SUPFAM" id="SSF88633">
    <property type="entry name" value="Positive stranded ssRNA viruses"/>
    <property type="match status" value="1"/>
</dbReference>
<dbReference type="EMBL" id="BMAU01021233">
    <property type="protein sequence ID" value="GFY02717.1"/>
    <property type="molecule type" value="Genomic_DNA"/>
</dbReference>
<dbReference type="AlphaFoldDB" id="A0A8X6RVS2"/>